<evidence type="ECO:0000313" key="4">
    <source>
        <dbReference type="Proteomes" id="UP000460715"/>
    </source>
</evidence>
<feature type="transmembrane region" description="Helical" evidence="2">
    <location>
        <begin position="7"/>
        <end position="29"/>
    </location>
</feature>
<name>A0A845BGY9_9PROT</name>
<evidence type="ECO:0008006" key="5">
    <source>
        <dbReference type="Google" id="ProtNLM"/>
    </source>
</evidence>
<evidence type="ECO:0000256" key="2">
    <source>
        <dbReference type="SAM" id="Phobius"/>
    </source>
</evidence>
<evidence type="ECO:0000256" key="1">
    <source>
        <dbReference type="SAM" id="Coils"/>
    </source>
</evidence>
<dbReference type="AlphaFoldDB" id="A0A845BGY9"/>
<keyword evidence="2" id="KW-1133">Transmembrane helix</keyword>
<keyword evidence="4" id="KW-1185">Reference proteome</keyword>
<organism evidence="3 4">
    <name type="scientific">Teichococcus coralli</name>
    <dbReference type="NCBI Taxonomy" id="2545983"/>
    <lineage>
        <taxon>Bacteria</taxon>
        <taxon>Pseudomonadati</taxon>
        <taxon>Pseudomonadota</taxon>
        <taxon>Alphaproteobacteria</taxon>
        <taxon>Acetobacterales</taxon>
        <taxon>Roseomonadaceae</taxon>
        <taxon>Roseomonas</taxon>
    </lineage>
</organism>
<dbReference type="EMBL" id="SNVJ01000012">
    <property type="protein sequence ID" value="MXP64597.1"/>
    <property type="molecule type" value="Genomic_DNA"/>
</dbReference>
<feature type="transmembrane region" description="Helical" evidence="2">
    <location>
        <begin position="49"/>
        <end position="73"/>
    </location>
</feature>
<feature type="transmembrane region" description="Helical" evidence="2">
    <location>
        <begin position="255"/>
        <end position="274"/>
    </location>
</feature>
<accession>A0A845BGY9</accession>
<feature type="coiled-coil region" evidence="1">
    <location>
        <begin position="223"/>
        <end position="254"/>
    </location>
</feature>
<feature type="transmembrane region" description="Helical" evidence="2">
    <location>
        <begin position="85"/>
        <end position="107"/>
    </location>
</feature>
<evidence type="ECO:0000313" key="3">
    <source>
        <dbReference type="EMBL" id="MXP64597.1"/>
    </source>
</evidence>
<dbReference type="OrthoDB" id="7585905at2"/>
<reference evidence="3 4" key="1">
    <citation type="submission" date="2019-03" db="EMBL/GenBank/DDBJ databases">
        <title>Roseomonas sp. a novel Roseomonas species isolated from Sea whip Gorgonian.</title>
        <authorList>
            <person name="Li F."/>
            <person name="Pan X."/>
            <person name="Huang S."/>
            <person name="Li Z."/>
            <person name="Meng B."/>
        </authorList>
    </citation>
    <scope>NUCLEOTIDE SEQUENCE [LARGE SCALE GENOMIC DNA]</scope>
    <source>
        <strain evidence="3 4">M0104</strain>
    </source>
</reference>
<sequence>MLSRVSWGAVFAGAVIAVVVGAGLNILGAGLGANLVDATARDTPSASSFGIGAGIWMLVSHLIGLAFGAYAAARLSGTADRTDGMLHGLAMWATAVLVAGFLVGSAAGSVVSTAASGITGMIGSTAQGLGNLAGAAAGEAADRTDTGTIQSLTQSAVDRARDALTASNADPAAMTSDQRKAEIGRLIGRRITDGNLSQQDQDRLAALVAAESGMSPDEARARIGQVEQQAQQAVQQAEQQAREAADAAATAAATAAYWIFALLVLGAIAAVLGARAGTRRALAPDYVAR</sequence>
<gene>
    <name evidence="3" type="ORF">E0493_14690</name>
</gene>
<dbReference type="Proteomes" id="UP000460715">
    <property type="component" value="Unassembled WGS sequence"/>
</dbReference>
<keyword evidence="2" id="KW-0472">Membrane</keyword>
<keyword evidence="2" id="KW-0812">Transmembrane</keyword>
<comment type="caution">
    <text evidence="3">The sequence shown here is derived from an EMBL/GenBank/DDBJ whole genome shotgun (WGS) entry which is preliminary data.</text>
</comment>
<keyword evidence="1" id="KW-0175">Coiled coil</keyword>
<proteinExistence type="predicted"/>
<protein>
    <recommendedName>
        <fullName evidence="5">PhnA-like protein</fullName>
    </recommendedName>
</protein>